<dbReference type="AlphaFoldDB" id="K0SW90"/>
<sequence>MLVASQLRALVCRRGDDLKDNTKKMSKQREFAVQSLGIVGDVSPLIWRRLDCTVPIYSDSNRPPTFPTHCLCKFLAALLSRTPEKGKAYEGECRRGRCLRKIDKIIRLMKRNHSANENDGDLPSLRLLPTNFQGDMLLCMWSTDCLFTEQFEHNNQVVVPTSAGEQHCGRFTTT</sequence>
<evidence type="ECO:0000313" key="2">
    <source>
        <dbReference type="Proteomes" id="UP000266841"/>
    </source>
</evidence>
<keyword evidence="2" id="KW-1185">Reference proteome</keyword>
<accession>K0SW90</accession>
<protein>
    <submittedName>
        <fullName evidence="1">Uncharacterized protein</fullName>
    </submittedName>
</protein>
<comment type="caution">
    <text evidence="1">The sequence shown here is derived from an EMBL/GenBank/DDBJ whole genome shotgun (WGS) entry which is preliminary data.</text>
</comment>
<gene>
    <name evidence="1" type="ORF">THAOC_16832</name>
</gene>
<dbReference type="Proteomes" id="UP000266841">
    <property type="component" value="Unassembled WGS sequence"/>
</dbReference>
<organism evidence="1 2">
    <name type="scientific">Thalassiosira oceanica</name>
    <name type="common">Marine diatom</name>
    <dbReference type="NCBI Taxonomy" id="159749"/>
    <lineage>
        <taxon>Eukaryota</taxon>
        <taxon>Sar</taxon>
        <taxon>Stramenopiles</taxon>
        <taxon>Ochrophyta</taxon>
        <taxon>Bacillariophyta</taxon>
        <taxon>Coscinodiscophyceae</taxon>
        <taxon>Thalassiosirophycidae</taxon>
        <taxon>Thalassiosirales</taxon>
        <taxon>Thalassiosiraceae</taxon>
        <taxon>Thalassiosira</taxon>
    </lineage>
</organism>
<proteinExistence type="predicted"/>
<dbReference type="EMBL" id="AGNL01018781">
    <property type="protein sequence ID" value="EJK62552.1"/>
    <property type="molecule type" value="Genomic_DNA"/>
</dbReference>
<name>K0SW90_THAOC</name>
<evidence type="ECO:0000313" key="1">
    <source>
        <dbReference type="EMBL" id="EJK62552.1"/>
    </source>
</evidence>
<reference evidence="1 2" key="1">
    <citation type="journal article" date="2012" name="Genome Biol.">
        <title>Genome and low-iron response of an oceanic diatom adapted to chronic iron limitation.</title>
        <authorList>
            <person name="Lommer M."/>
            <person name="Specht M."/>
            <person name="Roy A.S."/>
            <person name="Kraemer L."/>
            <person name="Andreson R."/>
            <person name="Gutowska M.A."/>
            <person name="Wolf J."/>
            <person name="Bergner S.V."/>
            <person name="Schilhabel M.B."/>
            <person name="Klostermeier U.C."/>
            <person name="Beiko R.G."/>
            <person name="Rosenstiel P."/>
            <person name="Hippler M."/>
            <person name="Laroche J."/>
        </authorList>
    </citation>
    <scope>NUCLEOTIDE SEQUENCE [LARGE SCALE GENOMIC DNA]</scope>
    <source>
        <strain evidence="1 2">CCMP1005</strain>
    </source>
</reference>